<sequence length="150" mass="16922">MREYNNTSLIMCGSRFRKFNKCKLVRAQKKADLENAGTSNEGADEKQQRDRLSQTKKICIFCTASEGDLHEVMTLDADKNIRHMATDLQEKEAPNLLKFDGTDDATALLASLEELDEEEPSTEVNVWDLVPELVLLEEIAETDVPTSNLM</sequence>
<reference evidence="1" key="1">
    <citation type="journal article" date="2022" name="bioRxiv">
        <title>Sequencing and chromosome-scale assembly of the giantPleurodeles waltlgenome.</title>
        <authorList>
            <person name="Brown T."/>
            <person name="Elewa A."/>
            <person name="Iarovenko S."/>
            <person name="Subramanian E."/>
            <person name="Araus A.J."/>
            <person name="Petzold A."/>
            <person name="Susuki M."/>
            <person name="Suzuki K.-i.T."/>
            <person name="Hayashi T."/>
            <person name="Toyoda A."/>
            <person name="Oliveira C."/>
            <person name="Osipova E."/>
            <person name="Leigh N.D."/>
            <person name="Simon A."/>
            <person name="Yun M.H."/>
        </authorList>
    </citation>
    <scope>NUCLEOTIDE SEQUENCE</scope>
    <source>
        <strain evidence="1">20211129_DDA</strain>
        <tissue evidence="1">Liver</tissue>
    </source>
</reference>
<dbReference type="EMBL" id="JANPWB010000008">
    <property type="protein sequence ID" value="KAJ1166414.1"/>
    <property type="molecule type" value="Genomic_DNA"/>
</dbReference>
<organism evidence="1 2">
    <name type="scientific">Pleurodeles waltl</name>
    <name type="common">Iberian ribbed newt</name>
    <dbReference type="NCBI Taxonomy" id="8319"/>
    <lineage>
        <taxon>Eukaryota</taxon>
        <taxon>Metazoa</taxon>
        <taxon>Chordata</taxon>
        <taxon>Craniata</taxon>
        <taxon>Vertebrata</taxon>
        <taxon>Euteleostomi</taxon>
        <taxon>Amphibia</taxon>
        <taxon>Batrachia</taxon>
        <taxon>Caudata</taxon>
        <taxon>Salamandroidea</taxon>
        <taxon>Salamandridae</taxon>
        <taxon>Pleurodelinae</taxon>
        <taxon>Pleurodeles</taxon>
    </lineage>
</organism>
<proteinExistence type="predicted"/>
<protein>
    <submittedName>
        <fullName evidence="1">Uncharacterized protein</fullName>
    </submittedName>
</protein>
<name>A0AAV7SQL7_PLEWA</name>
<gene>
    <name evidence="1" type="ORF">NDU88_006818</name>
</gene>
<comment type="caution">
    <text evidence="1">The sequence shown here is derived from an EMBL/GenBank/DDBJ whole genome shotgun (WGS) entry which is preliminary data.</text>
</comment>
<keyword evidence="2" id="KW-1185">Reference proteome</keyword>
<evidence type="ECO:0000313" key="1">
    <source>
        <dbReference type="EMBL" id="KAJ1166414.1"/>
    </source>
</evidence>
<accession>A0AAV7SQL7</accession>
<dbReference type="AlphaFoldDB" id="A0AAV7SQL7"/>
<evidence type="ECO:0000313" key="2">
    <source>
        <dbReference type="Proteomes" id="UP001066276"/>
    </source>
</evidence>
<dbReference type="Proteomes" id="UP001066276">
    <property type="component" value="Chromosome 4_2"/>
</dbReference>